<reference evidence="2 3" key="1">
    <citation type="submission" date="2021-06" db="EMBL/GenBank/DDBJ databases">
        <authorList>
            <person name="Kallberg Y."/>
            <person name="Tangrot J."/>
            <person name="Rosling A."/>
        </authorList>
    </citation>
    <scope>NUCLEOTIDE SEQUENCE [LARGE SCALE GENOMIC DNA]</scope>
    <source>
        <strain evidence="2 3">120-4 pot B 10/14</strain>
    </source>
</reference>
<dbReference type="Proteomes" id="UP000789901">
    <property type="component" value="Unassembled WGS sequence"/>
</dbReference>
<dbReference type="EMBL" id="CAJVQB010000178">
    <property type="protein sequence ID" value="CAG8473023.1"/>
    <property type="molecule type" value="Genomic_DNA"/>
</dbReference>
<protein>
    <submittedName>
        <fullName evidence="2">13379_t:CDS:1</fullName>
    </submittedName>
</protein>
<comment type="caution">
    <text evidence="2">The sequence shown here is derived from an EMBL/GenBank/DDBJ whole genome shotgun (WGS) entry which is preliminary data.</text>
</comment>
<evidence type="ECO:0000256" key="1">
    <source>
        <dbReference type="SAM" id="MobiDB-lite"/>
    </source>
</evidence>
<feature type="region of interest" description="Disordered" evidence="1">
    <location>
        <begin position="70"/>
        <end position="92"/>
    </location>
</feature>
<evidence type="ECO:0000313" key="3">
    <source>
        <dbReference type="Proteomes" id="UP000789901"/>
    </source>
</evidence>
<sequence>MTSIIILGNVLSFSEAEKNSELIDPKNKEDLKTIQELYETDLNIQLGTIDEDINKEDLTNCAKSGPRLYTKNGNLKKEHGRKKNKGIHRCEI</sequence>
<accession>A0ABM8VXQ6</accession>
<gene>
    <name evidence="2" type="ORF">GMARGA_LOCUS869</name>
</gene>
<proteinExistence type="predicted"/>
<feature type="compositionally biased region" description="Basic residues" evidence="1">
    <location>
        <begin position="78"/>
        <end position="92"/>
    </location>
</feature>
<evidence type="ECO:0000313" key="2">
    <source>
        <dbReference type="EMBL" id="CAG8473023.1"/>
    </source>
</evidence>
<keyword evidence="3" id="KW-1185">Reference proteome</keyword>
<name>A0ABM8VXQ6_GIGMA</name>
<organism evidence="2 3">
    <name type="scientific">Gigaspora margarita</name>
    <dbReference type="NCBI Taxonomy" id="4874"/>
    <lineage>
        <taxon>Eukaryota</taxon>
        <taxon>Fungi</taxon>
        <taxon>Fungi incertae sedis</taxon>
        <taxon>Mucoromycota</taxon>
        <taxon>Glomeromycotina</taxon>
        <taxon>Glomeromycetes</taxon>
        <taxon>Diversisporales</taxon>
        <taxon>Gigasporaceae</taxon>
        <taxon>Gigaspora</taxon>
    </lineage>
</organism>